<dbReference type="RefSeq" id="WP_142529568.1">
    <property type="nucleotide sequence ID" value="NZ_CBCSJO010000009.1"/>
</dbReference>
<keyword evidence="9" id="KW-1185">Reference proteome</keyword>
<keyword evidence="6 7" id="KW-0472">Membrane</keyword>
<reference evidence="8 9" key="1">
    <citation type="submission" date="2017-05" db="EMBL/GenBank/DDBJ databases">
        <authorList>
            <person name="Varghese N."/>
            <person name="Submissions S."/>
        </authorList>
    </citation>
    <scope>NUCLEOTIDE SEQUENCE [LARGE SCALE GENOMIC DNA]</scope>
    <source>
        <strain evidence="8 9">DSM 19036</strain>
    </source>
</reference>
<evidence type="ECO:0000256" key="4">
    <source>
        <dbReference type="ARBA" id="ARBA00022692"/>
    </source>
</evidence>
<dbReference type="PANTHER" id="PTHR33452:SF1">
    <property type="entry name" value="INNER MEMBRANE PROTEIN YPHA-RELATED"/>
    <property type="match status" value="1"/>
</dbReference>
<dbReference type="EMBL" id="FXTN01000009">
    <property type="protein sequence ID" value="SMO87574.1"/>
    <property type="molecule type" value="Genomic_DNA"/>
</dbReference>
<comment type="subcellular location">
    <subcellularLocation>
        <location evidence="1">Cell membrane</location>
        <topology evidence="1">Multi-pass membrane protein</topology>
    </subcellularLocation>
</comment>
<dbReference type="InterPro" id="IPR051907">
    <property type="entry name" value="DoxX-like_oxidoreductase"/>
</dbReference>
<dbReference type="OrthoDB" id="9813193at2"/>
<evidence type="ECO:0000256" key="2">
    <source>
        <dbReference type="ARBA" id="ARBA00006679"/>
    </source>
</evidence>
<feature type="transmembrane region" description="Helical" evidence="7">
    <location>
        <begin position="82"/>
        <end position="100"/>
    </location>
</feature>
<dbReference type="GO" id="GO:0005886">
    <property type="term" value="C:plasma membrane"/>
    <property type="evidence" value="ECO:0007669"/>
    <property type="project" value="UniProtKB-SubCell"/>
</dbReference>
<feature type="transmembrane region" description="Helical" evidence="7">
    <location>
        <begin position="112"/>
        <end position="134"/>
    </location>
</feature>
<dbReference type="Pfam" id="PF07681">
    <property type="entry name" value="DoxX"/>
    <property type="match status" value="1"/>
</dbReference>
<dbReference type="InterPro" id="IPR032808">
    <property type="entry name" value="DoxX"/>
</dbReference>
<name>A0A521EUK6_9SPHI</name>
<comment type="similarity">
    <text evidence="2">Belongs to the DoxX family.</text>
</comment>
<keyword evidence="5 7" id="KW-1133">Transmembrane helix</keyword>
<dbReference type="AlphaFoldDB" id="A0A521EUK6"/>
<evidence type="ECO:0000256" key="1">
    <source>
        <dbReference type="ARBA" id="ARBA00004651"/>
    </source>
</evidence>
<keyword evidence="4 7" id="KW-0812">Transmembrane</keyword>
<proteinExistence type="inferred from homology"/>
<gene>
    <name evidence="8" type="ORF">SAMN06265348_109152</name>
</gene>
<dbReference type="Proteomes" id="UP000320300">
    <property type="component" value="Unassembled WGS sequence"/>
</dbReference>
<evidence type="ECO:0000256" key="5">
    <source>
        <dbReference type="ARBA" id="ARBA00022989"/>
    </source>
</evidence>
<evidence type="ECO:0000313" key="8">
    <source>
        <dbReference type="EMBL" id="SMO87574.1"/>
    </source>
</evidence>
<feature type="transmembrane region" description="Helical" evidence="7">
    <location>
        <begin position="12"/>
        <end position="32"/>
    </location>
</feature>
<keyword evidence="3" id="KW-1003">Cell membrane</keyword>
<evidence type="ECO:0000256" key="7">
    <source>
        <dbReference type="SAM" id="Phobius"/>
    </source>
</evidence>
<evidence type="ECO:0000313" key="9">
    <source>
        <dbReference type="Proteomes" id="UP000320300"/>
    </source>
</evidence>
<sequence length="145" mass="15756">MKRLFTTNYNHRSLDIALLILRLGIAGLMLTHGMSKLNTLLDGGAIQFADPFGFGATASLALAVFAEVFCSFLLVLGLATRLAVLPLIITMLVALLTVHANDPIGKQEPALHYLLVYVVLLITGAGSISFDKLISRRNTRSRRGY</sequence>
<accession>A0A521EUK6</accession>
<organism evidence="8 9">
    <name type="scientific">Pedobacter westerhofensis</name>
    <dbReference type="NCBI Taxonomy" id="425512"/>
    <lineage>
        <taxon>Bacteria</taxon>
        <taxon>Pseudomonadati</taxon>
        <taxon>Bacteroidota</taxon>
        <taxon>Sphingobacteriia</taxon>
        <taxon>Sphingobacteriales</taxon>
        <taxon>Sphingobacteriaceae</taxon>
        <taxon>Pedobacter</taxon>
    </lineage>
</organism>
<dbReference type="PANTHER" id="PTHR33452">
    <property type="entry name" value="OXIDOREDUCTASE CATD-RELATED"/>
    <property type="match status" value="1"/>
</dbReference>
<evidence type="ECO:0000256" key="6">
    <source>
        <dbReference type="ARBA" id="ARBA00023136"/>
    </source>
</evidence>
<feature type="transmembrane region" description="Helical" evidence="7">
    <location>
        <begin position="52"/>
        <end position="75"/>
    </location>
</feature>
<protein>
    <submittedName>
        <fullName evidence="8">Putative oxidoreductase</fullName>
    </submittedName>
</protein>
<evidence type="ECO:0000256" key="3">
    <source>
        <dbReference type="ARBA" id="ARBA00022475"/>
    </source>
</evidence>